<comment type="caution">
    <text evidence="8">The sequence shown here is derived from an EMBL/GenBank/DDBJ whole genome shotgun (WGS) entry which is preliminary data.</text>
</comment>
<evidence type="ECO:0000259" key="7">
    <source>
        <dbReference type="Pfam" id="PF20684"/>
    </source>
</evidence>
<sequence>MATDITWENPMAAIYSSTEVNIGIICSCLPTLKGCVAHFFPRLFPERTRRSTVELRPVGLGTSSSGKAVNYRSTTWDKDFGRRPELRTVDDGRIEVVTVLEQESASGRKEHDPYPWESESVHNLVSDSPFRKF</sequence>
<evidence type="ECO:0000256" key="1">
    <source>
        <dbReference type="ARBA" id="ARBA00004141"/>
    </source>
</evidence>
<keyword evidence="2" id="KW-0812">Transmembrane</keyword>
<dbReference type="Proteomes" id="UP001324427">
    <property type="component" value="Unassembled WGS sequence"/>
</dbReference>
<comment type="similarity">
    <text evidence="5">Belongs to the SAT4 family.</text>
</comment>
<dbReference type="InterPro" id="IPR049326">
    <property type="entry name" value="Rhodopsin_dom_fungi"/>
</dbReference>
<dbReference type="InterPro" id="IPR052337">
    <property type="entry name" value="SAT4-like"/>
</dbReference>
<evidence type="ECO:0000256" key="5">
    <source>
        <dbReference type="ARBA" id="ARBA00038359"/>
    </source>
</evidence>
<gene>
    <name evidence="8" type="ORF">LTR36_009703</name>
</gene>
<evidence type="ECO:0000256" key="3">
    <source>
        <dbReference type="ARBA" id="ARBA00022989"/>
    </source>
</evidence>
<comment type="subcellular location">
    <subcellularLocation>
        <location evidence="1">Membrane</location>
        <topology evidence="1">Multi-pass membrane protein</topology>
    </subcellularLocation>
</comment>
<feature type="region of interest" description="Disordered" evidence="6">
    <location>
        <begin position="100"/>
        <end position="121"/>
    </location>
</feature>
<organism evidence="8 9">
    <name type="scientific">Oleoguttula mirabilis</name>
    <dbReference type="NCBI Taxonomy" id="1507867"/>
    <lineage>
        <taxon>Eukaryota</taxon>
        <taxon>Fungi</taxon>
        <taxon>Dikarya</taxon>
        <taxon>Ascomycota</taxon>
        <taxon>Pezizomycotina</taxon>
        <taxon>Dothideomycetes</taxon>
        <taxon>Dothideomycetidae</taxon>
        <taxon>Mycosphaerellales</taxon>
        <taxon>Teratosphaeriaceae</taxon>
        <taxon>Oleoguttula</taxon>
    </lineage>
</organism>
<keyword evidence="4" id="KW-0472">Membrane</keyword>
<keyword evidence="3" id="KW-1133">Transmembrane helix</keyword>
<reference evidence="8 9" key="1">
    <citation type="submission" date="2021-11" db="EMBL/GenBank/DDBJ databases">
        <title>Black yeast isolated from Biological Soil Crust.</title>
        <authorList>
            <person name="Kurbessoian T."/>
        </authorList>
    </citation>
    <scope>NUCLEOTIDE SEQUENCE [LARGE SCALE GENOMIC DNA]</scope>
    <source>
        <strain evidence="8 9">CCFEE 5522</strain>
    </source>
</reference>
<evidence type="ECO:0000256" key="6">
    <source>
        <dbReference type="SAM" id="MobiDB-lite"/>
    </source>
</evidence>
<feature type="domain" description="Rhodopsin" evidence="7">
    <location>
        <begin position="3"/>
        <end position="36"/>
    </location>
</feature>
<protein>
    <recommendedName>
        <fullName evidence="7">Rhodopsin domain-containing protein</fullName>
    </recommendedName>
</protein>
<dbReference type="PANTHER" id="PTHR33048:SF47">
    <property type="entry name" value="INTEGRAL MEMBRANE PROTEIN-RELATED"/>
    <property type="match status" value="1"/>
</dbReference>
<accession>A0AAV9J5S5</accession>
<dbReference type="Pfam" id="PF20684">
    <property type="entry name" value="Fung_rhodopsin"/>
    <property type="match status" value="1"/>
</dbReference>
<proteinExistence type="inferred from homology"/>
<evidence type="ECO:0000256" key="2">
    <source>
        <dbReference type="ARBA" id="ARBA00022692"/>
    </source>
</evidence>
<evidence type="ECO:0000313" key="9">
    <source>
        <dbReference type="Proteomes" id="UP001324427"/>
    </source>
</evidence>
<dbReference type="PANTHER" id="PTHR33048">
    <property type="entry name" value="PTH11-LIKE INTEGRAL MEMBRANE PROTEIN (AFU_ORTHOLOGUE AFUA_5G11245)"/>
    <property type="match status" value="1"/>
</dbReference>
<keyword evidence="9" id="KW-1185">Reference proteome</keyword>
<name>A0AAV9J5S5_9PEZI</name>
<evidence type="ECO:0000313" key="8">
    <source>
        <dbReference type="EMBL" id="KAK4540205.1"/>
    </source>
</evidence>
<dbReference type="EMBL" id="JAVFHQ010000072">
    <property type="protein sequence ID" value="KAK4540205.1"/>
    <property type="molecule type" value="Genomic_DNA"/>
</dbReference>
<dbReference type="AlphaFoldDB" id="A0AAV9J5S5"/>
<dbReference type="GO" id="GO:0016020">
    <property type="term" value="C:membrane"/>
    <property type="evidence" value="ECO:0007669"/>
    <property type="project" value="UniProtKB-SubCell"/>
</dbReference>
<evidence type="ECO:0000256" key="4">
    <source>
        <dbReference type="ARBA" id="ARBA00023136"/>
    </source>
</evidence>